<name>A0A852SBE7_9MICO</name>
<accession>A0A852SBE7</accession>
<keyword evidence="4" id="KW-1185">Reference proteome</keyword>
<evidence type="ECO:0000259" key="2">
    <source>
        <dbReference type="Pfam" id="PF13556"/>
    </source>
</evidence>
<dbReference type="Pfam" id="PF07905">
    <property type="entry name" value="PucR"/>
    <property type="match status" value="1"/>
</dbReference>
<dbReference type="AlphaFoldDB" id="A0A852SBE7"/>
<dbReference type="EMBL" id="JACCBM010000001">
    <property type="protein sequence ID" value="NYD69722.1"/>
    <property type="molecule type" value="Genomic_DNA"/>
</dbReference>
<feature type="domain" description="Purine catabolism PurC-like" evidence="1">
    <location>
        <begin position="7"/>
        <end position="130"/>
    </location>
</feature>
<evidence type="ECO:0000259" key="1">
    <source>
        <dbReference type="Pfam" id="PF07905"/>
    </source>
</evidence>
<dbReference type="PANTHER" id="PTHR33744">
    <property type="entry name" value="CARBOHYDRATE DIACID REGULATOR"/>
    <property type="match status" value="1"/>
</dbReference>
<dbReference type="InterPro" id="IPR012914">
    <property type="entry name" value="PucR_dom"/>
</dbReference>
<dbReference type="Pfam" id="PF13556">
    <property type="entry name" value="HTH_30"/>
    <property type="match status" value="1"/>
</dbReference>
<dbReference type="PANTHER" id="PTHR33744:SF1">
    <property type="entry name" value="DNA-BINDING TRANSCRIPTIONAL ACTIVATOR ADER"/>
    <property type="match status" value="1"/>
</dbReference>
<protein>
    <submittedName>
        <fullName evidence="3">Purine catabolism regulator</fullName>
    </submittedName>
</protein>
<dbReference type="InterPro" id="IPR042070">
    <property type="entry name" value="PucR_C-HTH_sf"/>
</dbReference>
<dbReference type="Proteomes" id="UP000549913">
    <property type="component" value="Unassembled WGS sequence"/>
</dbReference>
<feature type="domain" description="PucR C-terminal helix-turn-helix" evidence="2">
    <location>
        <begin position="453"/>
        <end position="510"/>
    </location>
</feature>
<dbReference type="InterPro" id="IPR051448">
    <property type="entry name" value="CdaR-like_regulators"/>
</dbReference>
<dbReference type="RefSeq" id="WP_179546995.1">
    <property type="nucleotide sequence ID" value="NZ_BSEW01000001.1"/>
</dbReference>
<comment type="caution">
    <text evidence="3">The sequence shown here is derived from an EMBL/GenBank/DDBJ whole genome shotgun (WGS) entry which is preliminary data.</text>
</comment>
<organism evidence="3 4">
    <name type="scientific">Herbiconiux flava</name>
    <dbReference type="NCBI Taxonomy" id="881268"/>
    <lineage>
        <taxon>Bacteria</taxon>
        <taxon>Bacillati</taxon>
        <taxon>Actinomycetota</taxon>
        <taxon>Actinomycetes</taxon>
        <taxon>Micrococcales</taxon>
        <taxon>Microbacteriaceae</taxon>
        <taxon>Herbiconiux</taxon>
    </lineage>
</organism>
<evidence type="ECO:0000313" key="3">
    <source>
        <dbReference type="EMBL" id="NYD69722.1"/>
    </source>
</evidence>
<dbReference type="Gene3D" id="1.10.10.2840">
    <property type="entry name" value="PucR C-terminal helix-turn-helix domain"/>
    <property type="match status" value="1"/>
</dbReference>
<dbReference type="InterPro" id="IPR025736">
    <property type="entry name" value="PucR_C-HTH_dom"/>
</dbReference>
<evidence type="ECO:0000313" key="4">
    <source>
        <dbReference type="Proteomes" id="UP000549913"/>
    </source>
</evidence>
<gene>
    <name evidence="3" type="ORF">BJ984_000880</name>
</gene>
<reference evidence="3 4" key="1">
    <citation type="submission" date="2020-07" db="EMBL/GenBank/DDBJ databases">
        <title>Sequencing the genomes of 1000 actinobacteria strains.</title>
        <authorList>
            <person name="Klenk H.-P."/>
        </authorList>
    </citation>
    <scope>NUCLEOTIDE SEQUENCE [LARGE SCALE GENOMIC DNA]</scope>
    <source>
        <strain evidence="3 4">DSM 26474</strain>
    </source>
</reference>
<proteinExistence type="predicted"/>
<sequence>MVFTVAELMALPAVVRARPEVAAGGEGFGRRPVRWVHTSEIFEIAPLLRGGEVLLTTGLGLVAVSADARRSYIADLARVGVAALLFELGRTFPTVPPEIVDEAERAGLPLVLLHGVVPFIEVTEVAHARILGGELTGLRFAARLQERLTLALGDDRGLVAFVGAISTGSGFAASLHSAAGELVAGVDPAEADARAAVEVEAPVLVGGEAWGRLVLRETAPAADGDGPDAVQQQMRLVLGVAAPLVALEVARSGEAPVSRRQAGAELLRDMVTGRYVSTEELVARAIGVGLRIRPGQVAVALCVRARSAGASAADVLIAARAVAGRLLGAALVAEHEGDVLIGALLRPRELRSVLARFADDLGRELRSTVGGGVLVSAGPPVDDVPALVSAFPSARETARLAARLTPSAVVVLAADFALYQLLVSLVDDEALEGFVAGQLGPLLEHDARTGAGLVMTLDAFLAAGLSKTRTAEALGIRRQTLYGRLERIETLLGGLDLDDRERRLALDLALVSWRLRLSATRA</sequence>